<reference evidence="2 3" key="1">
    <citation type="submission" date="2017-06" db="EMBL/GenBank/DDBJ databases">
        <authorList>
            <person name="Kim H.J."/>
            <person name="Triplett B.A."/>
        </authorList>
    </citation>
    <scope>NUCLEOTIDE SEQUENCE [LARGE SCALE GENOMIC DNA]</scope>
    <source>
        <strain evidence="2 3">B29T1</strain>
    </source>
</reference>
<feature type="domain" description="Peptidase S9 prolyl oligopeptidase catalytic" evidence="1">
    <location>
        <begin position="421"/>
        <end position="632"/>
    </location>
</feature>
<keyword evidence="3" id="KW-1185">Reference proteome</keyword>
<dbReference type="RefSeq" id="WP_165769357.1">
    <property type="nucleotide sequence ID" value="NZ_FYEH01000001.1"/>
</dbReference>
<dbReference type="AlphaFoldDB" id="A0A212PZW4"/>
<evidence type="ECO:0000259" key="1">
    <source>
        <dbReference type="Pfam" id="PF00326"/>
    </source>
</evidence>
<dbReference type="GO" id="GO:0004177">
    <property type="term" value="F:aminopeptidase activity"/>
    <property type="evidence" value="ECO:0007669"/>
    <property type="project" value="UniProtKB-KW"/>
</dbReference>
<keyword evidence="2" id="KW-0378">Hydrolase</keyword>
<organism evidence="2 3">
    <name type="scientific">Arboricoccus pini</name>
    <dbReference type="NCBI Taxonomy" id="1963835"/>
    <lineage>
        <taxon>Bacteria</taxon>
        <taxon>Pseudomonadati</taxon>
        <taxon>Pseudomonadota</taxon>
        <taxon>Alphaproteobacteria</taxon>
        <taxon>Geminicoccales</taxon>
        <taxon>Geminicoccaceae</taxon>
        <taxon>Arboricoccus</taxon>
    </lineage>
</organism>
<dbReference type="Proteomes" id="UP000197065">
    <property type="component" value="Unassembled WGS sequence"/>
</dbReference>
<sequence length="653" mass="71530">MQEECPFGAWPSPITPAMLTQSQVGLSFPSIDSGRVYWCEQRPLENGRTTLMCREPDGTETELTPGGFNMRTRVHEYGGKPYLAAGDLVIVVEFATQLLWQVAPGQPPRVLTANKERRYADFLLDAPRRRLIAVEEDHGQASDQPANRLVSLSLDDPEDRRVLFADSDFVAAPTLSPDGRSLAWLAWDHPSMPWDSTRLLVAELDGAGAAASPVVIAGGEETAIVQPGWDRRGKLLFIADESGFWLPRRWDGSQTTAIVAPERDFAGPLWQLGSRWWSELDDGRLAMSFAEDGYWRLAILDPESSTFERIETAATDISDVSSEGQAILFRAAFDDRPAEIVRRHADGRLETIKSAGQPPVSADWISRPRPILFATETGMQGHAFYYGPQNLHARAPTGELPPMIVRIHGGPTSQTRAVLTSTYQFWTTRGFAILDVNYRGSSGFGRSFRNALRGQWGIADVEDCLSAAAAVAAMGLADPERLAIAGGSAGGFTTLAALTFQRQLGQKAEVFKAGASYYGVADLEALARDTHKFESRYLDQLVGPYPARQDLYVARSPIHHVNDLRAPTIFFQGADDKVVPRNQAEAMVAALRAKSIPTTCHIFPGEGHGFRRAATIETAVSEEYSFYMQVFGIEGGAPRTTLKLDGEAPSTDA</sequence>
<protein>
    <submittedName>
        <fullName evidence="2">Dipeptidyl aminopeptidase/acylaminoacyl peptidase</fullName>
    </submittedName>
</protein>
<dbReference type="InterPro" id="IPR001375">
    <property type="entry name" value="Peptidase_S9_cat"/>
</dbReference>
<dbReference type="EMBL" id="FYEH01000001">
    <property type="protein sequence ID" value="SNB52529.1"/>
    <property type="molecule type" value="Genomic_DNA"/>
</dbReference>
<dbReference type="PANTHER" id="PTHR43056">
    <property type="entry name" value="PEPTIDASE S9 PROLYL OLIGOPEPTIDASE"/>
    <property type="match status" value="1"/>
</dbReference>
<dbReference type="InterPro" id="IPR050585">
    <property type="entry name" value="Xaa-Pro_dipeptidyl-ppase/CocE"/>
</dbReference>
<dbReference type="GO" id="GO:0008236">
    <property type="term" value="F:serine-type peptidase activity"/>
    <property type="evidence" value="ECO:0007669"/>
    <property type="project" value="InterPro"/>
</dbReference>
<keyword evidence="2" id="KW-0645">Protease</keyword>
<evidence type="ECO:0000313" key="3">
    <source>
        <dbReference type="Proteomes" id="UP000197065"/>
    </source>
</evidence>
<gene>
    <name evidence="2" type="ORF">SAMN07250955_101270</name>
</gene>
<dbReference type="SUPFAM" id="SSF53474">
    <property type="entry name" value="alpha/beta-Hydrolases"/>
    <property type="match status" value="1"/>
</dbReference>
<keyword evidence="2" id="KW-0031">Aminopeptidase</keyword>
<name>A0A212PZW4_9PROT</name>
<dbReference type="Gene3D" id="3.40.50.1820">
    <property type="entry name" value="alpha/beta hydrolase"/>
    <property type="match status" value="1"/>
</dbReference>
<dbReference type="GO" id="GO:0006508">
    <property type="term" value="P:proteolysis"/>
    <property type="evidence" value="ECO:0007669"/>
    <property type="project" value="InterPro"/>
</dbReference>
<dbReference type="InterPro" id="IPR029058">
    <property type="entry name" value="AB_hydrolase_fold"/>
</dbReference>
<dbReference type="Pfam" id="PF00326">
    <property type="entry name" value="Peptidase_S9"/>
    <property type="match status" value="1"/>
</dbReference>
<proteinExistence type="predicted"/>
<dbReference type="PANTHER" id="PTHR43056:SF5">
    <property type="entry name" value="PEPTIDASE S9 PROLYL OLIGOPEPTIDASE CATALYTIC DOMAIN-CONTAINING PROTEIN"/>
    <property type="match status" value="1"/>
</dbReference>
<accession>A0A212PZW4</accession>
<dbReference type="SUPFAM" id="SSF82171">
    <property type="entry name" value="DPP6 N-terminal domain-like"/>
    <property type="match status" value="1"/>
</dbReference>
<evidence type="ECO:0000313" key="2">
    <source>
        <dbReference type="EMBL" id="SNB52529.1"/>
    </source>
</evidence>